<evidence type="ECO:0000313" key="2">
    <source>
        <dbReference type="EMBL" id="ODV95081.1"/>
    </source>
</evidence>
<evidence type="ECO:0000313" key="3">
    <source>
        <dbReference type="Proteomes" id="UP000094236"/>
    </source>
</evidence>
<feature type="domain" description="PhoD-like phosphatase" evidence="1">
    <location>
        <begin position="152"/>
        <end position="428"/>
    </location>
</feature>
<dbReference type="PANTHER" id="PTHR46689:SF1">
    <property type="entry name" value="PHOD-LIKE PHOSPHATASE DOMAIN-CONTAINING PROTEIN"/>
    <property type="match status" value="1"/>
</dbReference>
<dbReference type="AlphaFoldDB" id="A0A1E4TTL2"/>
<dbReference type="Pfam" id="PF19050">
    <property type="entry name" value="PhoD_2"/>
    <property type="match status" value="2"/>
</dbReference>
<keyword evidence="3" id="KW-1185">Reference proteome</keyword>
<protein>
    <recommendedName>
        <fullName evidence="1">PhoD-like phosphatase domain-containing protein</fullName>
    </recommendedName>
</protein>
<feature type="domain" description="PhoD-like phosphatase" evidence="1">
    <location>
        <begin position="440"/>
        <end position="605"/>
    </location>
</feature>
<dbReference type="CDD" id="cd07389">
    <property type="entry name" value="MPP_PhoD"/>
    <property type="match status" value="1"/>
</dbReference>
<dbReference type="InterPro" id="IPR043904">
    <property type="entry name" value="PhoD_2-like"/>
</dbReference>
<proteinExistence type="predicted"/>
<dbReference type="Proteomes" id="UP000094236">
    <property type="component" value="Unassembled WGS sequence"/>
</dbReference>
<organism evidence="2 3">
    <name type="scientific">Pachysolen tannophilus NRRL Y-2460</name>
    <dbReference type="NCBI Taxonomy" id="669874"/>
    <lineage>
        <taxon>Eukaryota</taxon>
        <taxon>Fungi</taxon>
        <taxon>Dikarya</taxon>
        <taxon>Ascomycota</taxon>
        <taxon>Saccharomycotina</taxon>
        <taxon>Pichiomycetes</taxon>
        <taxon>Pachysolenaceae</taxon>
        <taxon>Pachysolen</taxon>
    </lineage>
</organism>
<dbReference type="Gene3D" id="3.60.21.70">
    <property type="entry name" value="PhoD-like phosphatase"/>
    <property type="match status" value="1"/>
</dbReference>
<dbReference type="InterPro" id="IPR038607">
    <property type="entry name" value="PhoD-like_sf"/>
</dbReference>
<dbReference type="STRING" id="669874.A0A1E4TTL2"/>
<gene>
    <name evidence="2" type="ORF">PACTADRAFT_50902</name>
</gene>
<dbReference type="GO" id="GO:0005886">
    <property type="term" value="C:plasma membrane"/>
    <property type="evidence" value="ECO:0007669"/>
    <property type="project" value="EnsemblFungi"/>
</dbReference>
<reference evidence="3" key="1">
    <citation type="submission" date="2016-05" db="EMBL/GenBank/DDBJ databases">
        <title>Comparative genomics of biotechnologically important yeasts.</title>
        <authorList>
            <consortium name="DOE Joint Genome Institute"/>
            <person name="Riley R."/>
            <person name="Haridas S."/>
            <person name="Wolfe K.H."/>
            <person name="Lopes M.R."/>
            <person name="Hittinger C.T."/>
            <person name="Goker M."/>
            <person name="Salamov A."/>
            <person name="Wisecaver J."/>
            <person name="Long T.M."/>
            <person name="Aerts A.L."/>
            <person name="Barry K."/>
            <person name="Choi C."/>
            <person name="Clum A."/>
            <person name="Coughlan A.Y."/>
            <person name="Deshpande S."/>
            <person name="Douglass A.P."/>
            <person name="Hanson S.J."/>
            <person name="Klenk H.-P."/>
            <person name="Labutti K."/>
            <person name="Lapidus A."/>
            <person name="Lindquist E."/>
            <person name="Lipzen A."/>
            <person name="Meier-Kolthoff J.P."/>
            <person name="Ohm R.A."/>
            <person name="Otillar R.P."/>
            <person name="Pangilinan J."/>
            <person name="Peng Y."/>
            <person name="Rokas A."/>
            <person name="Rosa C.A."/>
            <person name="Scheuner C."/>
            <person name="Sibirny A.A."/>
            <person name="Slot J.C."/>
            <person name="Stielow J.B."/>
            <person name="Sun H."/>
            <person name="Kurtzman C.P."/>
            <person name="Blackwell M."/>
            <person name="Grigoriev I.V."/>
            <person name="Jeffries T.W."/>
        </authorList>
    </citation>
    <scope>NUCLEOTIDE SEQUENCE [LARGE SCALE GENOMIC DNA]</scope>
    <source>
        <strain evidence="3">NRRL Y-2460</strain>
    </source>
</reference>
<name>A0A1E4TTL2_PACTA</name>
<sequence>MSLEVYETWFDPIPIENYLNRLEDLESSKFPHECPVSRPIGEPKLDIRCGPILRLLGTLENGSNNYRASLMLVTKDENSDYTQSPSVRYFVGPAKKDDIVTDEWNLRKGHFETVKFAQEQGYTFWRFKIFLGLEAYEQRVKYSINGVFKPDHQFFIPGAQQTMNVVSHSCNGFSLGADPSIYKGSLWLDVLRNHNAVPYHVMIGGGDQIYADAVKQTSIEFSKWLAHKKLHSNDPFTQNMKDSFEKFYLNHYLKWFGKGYWTGPKGGTQQKMFPIAMSQIPSINIYDDHDIIDGYGSYADSAMNQPIFKGVGEYAFKYYMLFQHQTSISEKSFMDEPSWILGDSDGPFIEKPSHSVYVRLGREIGFVGFDCRTERSKYKVIEDNTYELIFQRIQTEFDKSGGEIKHLLVLLGIPIAYPRLVWLEYLLNSSLLFPFKYLARKGIIAKGLVNEFDGSMEVLDDLDDHWCARHHKKERNKLVADLTRFGAQNGVRITILSGDVHLCCIGRFQTKMPHLHKKEESIKRLESPQDDPRLIFNVISSAIVNAPPPNAMAKLLNKRTRVHHFDKHTDEDIIPLFTKDVDGNHRDNTHFLNKRNWCDLIPIKNNPRYINSSHEVGEKIIPGPVSKPTKPPPKNVEKGKKAGVVAYPVEQNSLVVTLHVEKKPADLHSETADYELLVPPLRGTFQLKDIGVKK</sequence>
<accession>A0A1E4TTL2</accession>
<dbReference type="PANTHER" id="PTHR46689">
    <property type="entry name" value="MEMBRANE PROTEIN, PUTATIVE-RELATED"/>
    <property type="match status" value="1"/>
</dbReference>
<evidence type="ECO:0000259" key="1">
    <source>
        <dbReference type="Pfam" id="PF19050"/>
    </source>
</evidence>
<dbReference type="EMBL" id="KV454015">
    <property type="protein sequence ID" value="ODV95081.1"/>
    <property type="molecule type" value="Genomic_DNA"/>
</dbReference>
<dbReference type="InterPro" id="IPR018946">
    <property type="entry name" value="PhoD-like_MPP"/>
</dbReference>
<dbReference type="OrthoDB" id="2419400at2759"/>